<dbReference type="SUPFAM" id="SSF55811">
    <property type="entry name" value="Nudix"/>
    <property type="match status" value="2"/>
</dbReference>
<evidence type="ECO:0000256" key="8">
    <source>
        <dbReference type="ARBA" id="ARBA00023027"/>
    </source>
</evidence>
<evidence type="ECO:0000256" key="6">
    <source>
        <dbReference type="ARBA" id="ARBA00022801"/>
    </source>
</evidence>
<dbReference type="GO" id="GO:0006742">
    <property type="term" value="P:NADP+ catabolic process"/>
    <property type="evidence" value="ECO:0007669"/>
    <property type="project" value="TreeGrafter"/>
</dbReference>
<protein>
    <recommendedName>
        <fullName evidence="4">NAD(+) diphosphatase</fullName>
        <ecNumber evidence="4">3.6.1.22</ecNumber>
    </recommendedName>
</protein>
<keyword evidence="7" id="KW-0460">Magnesium</keyword>
<dbReference type="GO" id="GO:0046872">
    <property type="term" value="F:metal ion binding"/>
    <property type="evidence" value="ECO:0007669"/>
    <property type="project" value="UniProtKB-KW"/>
</dbReference>
<evidence type="ECO:0000256" key="2">
    <source>
        <dbReference type="ARBA" id="ARBA00001947"/>
    </source>
</evidence>
<keyword evidence="5" id="KW-0479">Metal-binding</keyword>
<comment type="cofactor">
    <cofactor evidence="1">
        <name>Mg(2+)</name>
        <dbReference type="ChEBI" id="CHEBI:18420"/>
    </cofactor>
</comment>
<dbReference type="RefSeq" id="WP_084261863.1">
    <property type="nucleotide sequence ID" value="NZ_AP018933.1"/>
</dbReference>
<dbReference type="InterPro" id="IPR020084">
    <property type="entry name" value="NUDIX_hydrolase_CS"/>
</dbReference>
<gene>
    <name evidence="11" type="ORF">ZBT109_1312</name>
</gene>
<evidence type="ECO:0000256" key="9">
    <source>
        <dbReference type="ARBA" id="ARBA00023679"/>
    </source>
</evidence>
<dbReference type="InterPro" id="IPR000086">
    <property type="entry name" value="NUDIX_hydrolase_dom"/>
</dbReference>
<dbReference type="Gene3D" id="3.90.79.20">
    <property type="match status" value="1"/>
</dbReference>
<dbReference type="OrthoDB" id="9791656at2"/>
<evidence type="ECO:0000313" key="11">
    <source>
        <dbReference type="EMBL" id="BBG30072.1"/>
    </source>
</evidence>
<evidence type="ECO:0000256" key="5">
    <source>
        <dbReference type="ARBA" id="ARBA00022723"/>
    </source>
</evidence>
<dbReference type="PROSITE" id="PS51462">
    <property type="entry name" value="NUDIX"/>
    <property type="match status" value="1"/>
</dbReference>
<dbReference type="Gene3D" id="3.90.79.10">
    <property type="entry name" value="Nucleoside Triphosphate Pyrophosphohydrolase"/>
    <property type="match status" value="1"/>
</dbReference>
<dbReference type="CDD" id="cd03429">
    <property type="entry name" value="NUDIX_NADH_pyrophosphatase_Nudt13"/>
    <property type="match status" value="1"/>
</dbReference>
<reference evidence="11 12" key="1">
    <citation type="submission" date="2018-09" db="EMBL/GenBank/DDBJ databases">
        <title>Zymobacter palmae IAM14233 (=T109) whole genome analysis.</title>
        <authorList>
            <person name="Yanase H."/>
        </authorList>
    </citation>
    <scope>NUCLEOTIDE SEQUENCE [LARGE SCALE GENOMIC DNA]</scope>
    <source>
        <strain evidence="11 12">IAM14233</strain>
    </source>
</reference>
<keyword evidence="6 11" id="KW-0378">Hydrolase</keyword>
<evidence type="ECO:0000256" key="7">
    <source>
        <dbReference type="ARBA" id="ARBA00022842"/>
    </source>
</evidence>
<dbReference type="Pfam" id="PF00293">
    <property type="entry name" value="NUDIX"/>
    <property type="match status" value="1"/>
</dbReference>
<organism evidence="11 12">
    <name type="scientific">Zymobacter palmae</name>
    <dbReference type="NCBI Taxonomy" id="33074"/>
    <lineage>
        <taxon>Bacteria</taxon>
        <taxon>Pseudomonadati</taxon>
        <taxon>Pseudomonadota</taxon>
        <taxon>Gammaproteobacteria</taxon>
        <taxon>Oceanospirillales</taxon>
        <taxon>Halomonadaceae</taxon>
        <taxon>Zymobacter group</taxon>
        <taxon>Zymobacter</taxon>
    </lineage>
</organism>
<evidence type="ECO:0000256" key="1">
    <source>
        <dbReference type="ARBA" id="ARBA00001946"/>
    </source>
</evidence>
<name>A0A348HEM0_9GAMM</name>
<dbReference type="Proteomes" id="UP000267342">
    <property type="component" value="Chromosome"/>
</dbReference>
<comment type="cofactor">
    <cofactor evidence="2">
        <name>Zn(2+)</name>
        <dbReference type="ChEBI" id="CHEBI:29105"/>
    </cofactor>
</comment>
<evidence type="ECO:0000256" key="3">
    <source>
        <dbReference type="ARBA" id="ARBA00009595"/>
    </source>
</evidence>
<dbReference type="InterPro" id="IPR015797">
    <property type="entry name" value="NUDIX_hydrolase-like_dom_sf"/>
</dbReference>
<dbReference type="STRING" id="1123510.GCA_000620025_00306"/>
<dbReference type="EC" id="3.6.1.22" evidence="4"/>
<dbReference type="PANTHER" id="PTHR42904">
    <property type="entry name" value="NUDIX HYDROLASE, NUDC SUBFAMILY"/>
    <property type="match status" value="1"/>
</dbReference>
<comment type="similarity">
    <text evidence="3">Belongs to the Nudix hydrolase family. NudC subfamily.</text>
</comment>
<dbReference type="EMBL" id="AP018933">
    <property type="protein sequence ID" value="BBG30072.1"/>
    <property type="molecule type" value="Genomic_DNA"/>
</dbReference>
<dbReference type="GO" id="GO:0005829">
    <property type="term" value="C:cytosol"/>
    <property type="evidence" value="ECO:0007669"/>
    <property type="project" value="TreeGrafter"/>
</dbReference>
<feature type="domain" description="Nudix hydrolase" evidence="10">
    <location>
        <begin position="147"/>
        <end position="271"/>
    </location>
</feature>
<dbReference type="AlphaFoldDB" id="A0A348HEM0"/>
<accession>A0A348HEM0</accession>
<dbReference type="NCBIfam" id="NF001299">
    <property type="entry name" value="PRK00241.1"/>
    <property type="match status" value="1"/>
</dbReference>
<dbReference type="Pfam" id="PF09297">
    <property type="entry name" value="Zn_ribbon_NUD"/>
    <property type="match status" value="1"/>
</dbReference>
<dbReference type="GO" id="GO:0035529">
    <property type="term" value="F:NADH pyrophosphatase activity"/>
    <property type="evidence" value="ECO:0007669"/>
    <property type="project" value="TreeGrafter"/>
</dbReference>
<evidence type="ECO:0000313" key="12">
    <source>
        <dbReference type="Proteomes" id="UP000267342"/>
    </source>
</evidence>
<dbReference type="InterPro" id="IPR015376">
    <property type="entry name" value="Znr_NADH_PPase"/>
</dbReference>
<dbReference type="PANTHER" id="PTHR42904:SF6">
    <property type="entry name" value="NAD-CAPPED RNA HYDROLASE NUDT12"/>
    <property type="match status" value="1"/>
</dbReference>
<comment type="catalytic activity">
    <reaction evidence="9">
        <text>a 5'-end NAD(+)-phospho-ribonucleoside in mRNA + H2O = a 5'-end phospho-adenosine-phospho-ribonucleoside in mRNA + beta-nicotinamide D-ribonucleotide + 2 H(+)</text>
        <dbReference type="Rhea" id="RHEA:60876"/>
        <dbReference type="Rhea" id="RHEA-COMP:15698"/>
        <dbReference type="Rhea" id="RHEA-COMP:15719"/>
        <dbReference type="ChEBI" id="CHEBI:14649"/>
        <dbReference type="ChEBI" id="CHEBI:15377"/>
        <dbReference type="ChEBI" id="CHEBI:15378"/>
        <dbReference type="ChEBI" id="CHEBI:144029"/>
        <dbReference type="ChEBI" id="CHEBI:144051"/>
    </reaction>
    <physiologicalReaction direction="left-to-right" evidence="9">
        <dbReference type="Rhea" id="RHEA:60877"/>
    </physiologicalReaction>
</comment>
<dbReference type="PROSITE" id="PS00893">
    <property type="entry name" value="NUDIX_BOX"/>
    <property type="match status" value="1"/>
</dbReference>
<dbReference type="InterPro" id="IPR050241">
    <property type="entry name" value="NAD-cap_RNA_hydrolase_NudC"/>
</dbReference>
<keyword evidence="12" id="KW-1185">Reference proteome</keyword>
<dbReference type="GO" id="GO:0019677">
    <property type="term" value="P:NAD+ catabolic process"/>
    <property type="evidence" value="ECO:0007669"/>
    <property type="project" value="TreeGrafter"/>
</dbReference>
<sequence length="280" mass="31358">MANTTLQDAPVAASLFDRERRDIVDARKGLLIRITPDGELLLTSDERLLGHEEPFPEWSIVLGRWQGMPIAVVEAPCDDVSTARRAHKVTDCLPMLSDDERCLVATALEVLHWRRDHRFCGRCGSPMVMDAFEYAMHCKACGHICYPRLSPCIITLVTYGDDMLLARSPHFPAGRFSTLAGFIEPGENAEQAVKREIREEVGVDVHGVVFQRSQSWPFPHSFMLGFTAQTSTKDITIDGVEIEAADWFSIDELPALPPVGAISRWLIDQHVKQVKAKRHA</sequence>
<proteinExistence type="inferred from homology"/>
<dbReference type="KEGG" id="zpl:ZBT109_1312"/>
<dbReference type="InterPro" id="IPR049734">
    <property type="entry name" value="NudC-like_C"/>
</dbReference>
<keyword evidence="8" id="KW-0520">NAD</keyword>
<evidence type="ECO:0000256" key="4">
    <source>
        <dbReference type="ARBA" id="ARBA00012381"/>
    </source>
</evidence>
<evidence type="ECO:0000259" key="10">
    <source>
        <dbReference type="PROSITE" id="PS51462"/>
    </source>
</evidence>